<keyword evidence="2" id="KW-1185">Reference proteome</keyword>
<dbReference type="OrthoDB" id="6810113at2"/>
<name>A0A4Y4AVR3_9FLAO</name>
<evidence type="ECO:0000313" key="2">
    <source>
        <dbReference type="Proteomes" id="UP000316775"/>
    </source>
</evidence>
<protein>
    <submittedName>
        <fullName evidence="1">Uncharacterized protein</fullName>
    </submittedName>
</protein>
<reference evidence="1 2" key="1">
    <citation type="submission" date="2019-06" db="EMBL/GenBank/DDBJ databases">
        <title>Whole genome shotgun sequence of Flavobacterium flevense NBRC 14960.</title>
        <authorList>
            <person name="Hosoyama A."/>
            <person name="Uohara A."/>
            <person name="Ohji S."/>
            <person name="Ichikawa N."/>
        </authorList>
    </citation>
    <scope>NUCLEOTIDE SEQUENCE [LARGE SCALE GENOMIC DNA]</scope>
    <source>
        <strain evidence="1 2">NBRC 14960</strain>
    </source>
</reference>
<evidence type="ECO:0000313" key="1">
    <source>
        <dbReference type="EMBL" id="GEC70513.1"/>
    </source>
</evidence>
<organism evidence="1 2">
    <name type="scientific">Flavobacterium flevense</name>
    <dbReference type="NCBI Taxonomy" id="983"/>
    <lineage>
        <taxon>Bacteria</taxon>
        <taxon>Pseudomonadati</taxon>
        <taxon>Bacteroidota</taxon>
        <taxon>Flavobacteriia</taxon>
        <taxon>Flavobacteriales</taxon>
        <taxon>Flavobacteriaceae</taxon>
        <taxon>Flavobacterium</taxon>
    </lineage>
</organism>
<gene>
    <name evidence="1" type="ORF">FFL01_00520</name>
</gene>
<accession>A0A4Y4AVR3</accession>
<sequence length="328" mass="38534">MKHFTEPNGKFIIELPNDWQYKNKIVSDEEISPFSFEKYGKSIGCFQISCYSSIEKEFSKIDAQKVDNGNLNFITARMDGGGFNMHLWYAVVDDHLFMIKYIYDTAKANSKIIKNELLKAEKALKTLELLGETNRKKALVLDKYEKFMSSLAASFDIKNQAFKKRSFIEFIIIVASQIDAYLRLCIVMKKQLNEKTDEIDIKYLSQSETDKPVMEKQIYKLSKELEIIDDNTYSKLFELYELRNKMVHRYIISEITTKEIHLLAFDYEEICEVVRINLKNVEETQAKEKIGIYKRGCPVNEDLPKEFINFLYSQVNDKHSLKNLYRKI</sequence>
<dbReference type="RefSeq" id="WP_073243358.1">
    <property type="nucleotide sequence ID" value="NZ_BJNP01000001.1"/>
</dbReference>
<comment type="caution">
    <text evidence="1">The sequence shown here is derived from an EMBL/GenBank/DDBJ whole genome shotgun (WGS) entry which is preliminary data.</text>
</comment>
<dbReference type="EMBL" id="BJNP01000001">
    <property type="protein sequence ID" value="GEC70513.1"/>
    <property type="molecule type" value="Genomic_DNA"/>
</dbReference>
<dbReference type="Proteomes" id="UP000316775">
    <property type="component" value="Unassembled WGS sequence"/>
</dbReference>
<dbReference type="AlphaFoldDB" id="A0A4Y4AVR3"/>
<proteinExistence type="predicted"/>